<comment type="subunit">
    <text evidence="5">Homodimer.</text>
</comment>
<evidence type="ECO:0000313" key="7">
    <source>
        <dbReference type="Proteomes" id="UP001267426"/>
    </source>
</evidence>
<dbReference type="Gene3D" id="2.60.120.10">
    <property type="entry name" value="Jelly Rolls"/>
    <property type="match status" value="1"/>
</dbReference>
<keyword evidence="7" id="KW-1185">Reference proteome</keyword>
<evidence type="ECO:0000256" key="3">
    <source>
        <dbReference type="ARBA" id="ARBA00012098"/>
    </source>
</evidence>
<dbReference type="CDD" id="cd00438">
    <property type="entry name" value="cupin_RmlC"/>
    <property type="match status" value="1"/>
</dbReference>
<dbReference type="EC" id="5.1.3.13" evidence="3 5"/>
<comment type="function">
    <text evidence="2 5">Catalyzes the epimerization of the C3' and C5'positions of dTDP-6-deoxy-D-xylo-4-hexulose, forming dTDP-6-deoxy-L-lyxo-4-hexulose.</text>
</comment>
<dbReference type="PANTHER" id="PTHR21047">
    <property type="entry name" value="DTDP-6-DEOXY-D-GLUCOSE-3,5 EPIMERASE"/>
    <property type="match status" value="1"/>
</dbReference>
<gene>
    <name evidence="6" type="primary">rfbC</name>
    <name evidence="6" type="ORF">RM540_08610</name>
</gene>
<dbReference type="SUPFAM" id="SSF51182">
    <property type="entry name" value="RmlC-like cupins"/>
    <property type="match status" value="1"/>
</dbReference>
<dbReference type="Proteomes" id="UP001267426">
    <property type="component" value="Unassembled WGS sequence"/>
</dbReference>
<dbReference type="Pfam" id="PF00908">
    <property type="entry name" value="dTDP_sugar_isom"/>
    <property type="match status" value="1"/>
</dbReference>
<comment type="caution">
    <text evidence="6">The sequence shown here is derived from an EMBL/GenBank/DDBJ whole genome shotgun (WGS) entry which is preliminary data.</text>
</comment>
<protein>
    <recommendedName>
        <fullName evidence="4 5">dTDP-4-dehydrorhamnose 3,5-epimerase</fullName>
        <ecNumber evidence="3 5">5.1.3.13</ecNumber>
    </recommendedName>
    <alternativeName>
        <fullName evidence="5">Thymidine diphospho-4-keto-rhamnose 3,5-epimerase</fullName>
    </alternativeName>
</protein>
<dbReference type="GO" id="GO:0008830">
    <property type="term" value="F:dTDP-4-dehydrorhamnose 3,5-epimerase activity"/>
    <property type="evidence" value="ECO:0007669"/>
    <property type="project" value="UniProtKB-EC"/>
</dbReference>
<dbReference type="InterPro" id="IPR011051">
    <property type="entry name" value="RmlC_Cupin_sf"/>
</dbReference>
<dbReference type="RefSeq" id="WP_311663148.1">
    <property type="nucleotide sequence ID" value="NZ_JAVRHT010000017.1"/>
</dbReference>
<dbReference type="EMBL" id="JAVRHT010000017">
    <property type="protein sequence ID" value="MDT0631804.1"/>
    <property type="molecule type" value="Genomic_DNA"/>
</dbReference>
<evidence type="ECO:0000256" key="2">
    <source>
        <dbReference type="ARBA" id="ARBA00001997"/>
    </source>
</evidence>
<comment type="pathway">
    <text evidence="5">Carbohydrate biosynthesis; dTDP-L-rhamnose biosynthesis.</text>
</comment>
<dbReference type="PANTHER" id="PTHR21047:SF2">
    <property type="entry name" value="THYMIDINE DIPHOSPHO-4-KETO-RHAMNOSE 3,5-EPIMERASE"/>
    <property type="match status" value="1"/>
</dbReference>
<evidence type="ECO:0000256" key="5">
    <source>
        <dbReference type="RuleBase" id="RU364069"/>
    </source>
</evidence>
<proteinExistence type="inferred from homology"/>
<dbReference type="NCBIfam" id="TIGR01221">
    <property type="entry name" value="rmlC"/>
    <property type="match status" value="1"/>
</dbReference>
<sequence length="186" mass="20393">MTVHDTSLPGVFVIEPRVFADARGFFLEQYHAARYAEAGIAAPFVQDNHSRSRQGAIRGLHFQKRHPQGKLVAAVRGAIWDVVVDLRAGSATFGEWEAFTLSDEAPRQLWVPPGFGHGFAVLSEQADVVYKCTDVYRPGDEGGVVWDDPGLAIPWPVDKPLLSDKDRAYPRLDALGADDLPQVAVS</sequence>
<accession>A0ABU3BR88</accession>
<comment type="similarity">
    <text evidence="5">Belongs to the dTDP-4-dehydrorhamnose 3,5-epimerase family.</text>
</comment>
<organism evidence="6 7">
    <name type="scientific">Rubrivirga litoralis</name>
    <dbReference type="NCBI Taxonomy" id="3075598"/>
    <lineage>
        <taxon>Bacteria</taxon>
        <taxon>Pseudomonadati</taxon>
        <taxon>Rhodothermota</taxon>
        <taxon>Rhodothermia</taxon>
        <taxon>Rhodothermales</taxon>
        <taxon>Rubricoccaceae</taxon>
        <taxon>Rubrivirga</taxon>
    </lineage>
</organism>
<dbReference type="InterPro" id="IPR014710">
    <property type="entry name" value="RmlC-like_jellyroll"/>
</dbReference>
<evidence type="ECO:0000313" key="6">
    <source>
        <dbReference type="EMBL" id="MDT0631804.1"/>
    </source>
</evidence>
<reference evidence="6 7" key="1">
    <citation type="submission" date="2023-09" db="EMBL/GenBank/DDBJ databases">
        <authorList>
            <person name="Rey-Velasco X."/>
        </authorList>
    </citation>
    <scope>NUCLEOTIDE SEQUENCE [LARGE SCALE GENOMIC DNA]</scope>
    <source>
        <strain evidence="6 7">F394</strain>
    </source>
</reference>
<evidence type="ECO:0000256" key="1">
    <source>
        <dbReference type="ARBA" id="ARBA00001298"/>
    </source>
</evidence>
<name>A0ABU3BR88_9BACT</name>
<comment type="catalytic activity">
    <reaction evidence="1 5">
        <text>dTDP-4-dehydro-6-deoxy-alpha-D-glucose = dTDP-4-dehydro-beta-L-rhamnose</text>
        <dbReference type="Rhea" id="RHEA:16969"/>
        <dbReference type="ChEBI" id="CHEBI:57649"/>
        <dbReference type="ChEBI" id="CHEBI:62830"/>
        <dbReference type="EC" id="5.1.3.13"/>
    </reaction>
</comment>
<evidence type="ECO:0000256" key="4">
    <source>
        <dbReference type="ARBA" id="ARBA00019595"/>
    </source>
</evidence>
<dbReference type="InterPro" id="IPR000888">
    <property type="entry name" value="RmlC-like"/>
</dbReference>
<keyword evidence="5 6" id="KW-0413">Isomerase</keyword>